<dbReference type="EMBL" id="JANIIK010000038">
    <property type="protein sequence ID" value="KAJ3609912.1"/>
    <property type="molecule type" value="Genomic_DNA"/>
</dbReference>
<keyword evidence="3" id="KW-1185">Reference proteome</keyword>
<comment type="caution">
    <text evidence="2">The sequence shown here is derived from an EMBL/GenBank/DDBJ whole genome shotgun (WGS) entry which is preliminary data.</text>
</comment>
<dbReference type="GO" id="GO:0000281">
    <property type="term" value="P:mitotic cytokinesis"/>
    <property type="evidence" value="ECO:0007669"/>
    <property type="project" value="InterPro"/>
</dbReference>
<evidence type="ECO:0000313" key="2">
    <source>
        <dbReference type="EMBL" id="KAJ3609912.1"/>
    </source>
</evidence>
<feature type="region of interest" description="Disordered" evidence="1">
    <location>
        <begin position="82"/>
        <end position="103"/>
    </location>
</feature>
<feature type="region of interest" description="Disordered" evidence="1">
    <location>
        <begin position="1"/>
        <end position="50"/>
    </location>
</feature>
<dbReference type="GO" id="GO:0040001">
    <property type="term" value="P:establishment of mitotic spindle localization"/>
    <property type="evidence" value="ECO:0007669"/>
    <property type="project" value="InterPro"/>
</dbReference>
<organism evidence="2 3">
    <name type="scientific">Muraenolepis orangiensis</name>
    <name type="common">Patagonian moray cod</name>
    <dbReference type="NCBI Taxonomy" id="630683"/>
    <lineage>
        <taxon>Eukaryota</taxon>
        <taxon>Metazoa</taxon>
        <taxon>Chordata</taxon>
        <taxon>Craniata</taxon>
        <taxon>Vertebrata</taxon>
        <taxon>Euteleostomi</taxon>
        <taxon>Actinopterygii</taxon>
        <taxon>Neopterygii</taxon>
        <taxon>Teleostei</taxon>
        <taxon>Neoteleostei</taxon>
        <taxon>Acanthomorphata</taxon>
        <taxon>Zeiogadaria</taxon>
        <taxon>Gadariae</taxon>
        <taxon>Gadiformes</taxon>
        <taxon>Muraenolepidoidei</taxon>
        <taxon>Muraenolepididae</taxon>
        <taxon>Muraenolepis</taxon>
    </lineage>
</organism>
<dbReference type="AlphaFoldDB" id="A0A9Q0IQZ7"/>
<evidence type="ECO:0000256" key="1">
    <source>
        <dbReference type="SAM" id="MobiDB-lite"/>
    </source>
</evidence>
<reference evidence="2" key="1">
    <citation type="submission" date="2022-07" db="EMBL/GenBank/DDBJ databases">
        <title>Chromosome-level genome of Muraenolepis orangiensis.</title>
        <authorList>
            <person name="Kim J."/>
        </authorList>
    </citation>
    <scope>NUCLEOTIDE SEQUENCE</scope>
    <source>
        <strain evidence="2">KU_S4_2022</strain>
        <tissue evidence="2">Muscle</tissue>
    </source>
</reference>
<dbReference type="GO" id="GO:0005874">
    <property type="term" value="C:microtubule"/>
    <property type="evidence" value="ECO:0007669"/>
    <property type="project" value="InterPro"/>
</dbReference>
<protein>
    <submittedName>
        <fullName evidence="2">Uncharacterized protein</fullName>
    </submittedName>
</protein>
<dbReference type="Proteomes" id="UP001148018">
    <property type="component" value="Unassembled WGS sequence"/>
</dbReference>
<name>A0A9Q0IQZ7_9TELE</name>
<evidence type="ECO:0000313" key="3">
    <source>
        <dbReference type="Proteomes" id="UP001148018"/>
    </source>
</evidence>
<dbReference type="InterPro" id="IPR026756">
    <property type="entry name" value="NuSAP"/>
</dbReference>
<sequence length="103" mass="11744">MKTAAERRAEKEDPEEAETTGGRAKKRHVSATQEPEPTELFLKKNKPLMKPITPNFKKLNKALFKKIESIDLYVQRKTEKMEALNTSAQDPEAAFRENSAEGR</sequence>
<dbReference type="GO" id="GO:0005819">
    <property type="term" value="C:spindle"/>
    <property type="evidence" value="ECO:0007669"/>
    <property type="project" value="InterPro"/>
</dbReference>
<proteinExistence type="predicted"/>
<dbReference type="Pfam" id="PF16006">
    <property type="entry name" value="NUSAP"/>
    <property type="match status" value="1"/>
</dbReference>
<accession>A0A9Q0IQZ7</accession>
<feature type="compositionally biased region" description="Basic and acidic residues" evidence="1">
    <location>
        <begin position="1"/>
        <end position="11"/>
    </location>
</feature>
<dbReference type="OrthoDB" id="3258416at2759"/>
<gene>
    <name evidence="2" type="ORF">NHX12_022006</name>
</gene>
<feature type="compositionally biased region" description="Basic and acidic residues" evidence="1">
    <location>
        <begin position="93"/>
        <end position="103"/>
    </location>
</feature>